<dbReference type="GO" id="GO:0048312">
    <property type="term" value="P:intracellular distribution of mitochondria"/>
    <property type="evidence" value="ECO:0007669"/>
    <property type="project" value="TreeGrafter"/>
</dbReference>
<dbReference type="SMART" id="SM00053">
    <property type="entry name" value="DYNc"/>
    <property type="match status" value="1"/>
</dbReference>
<dbReference type="GO" id="GO:0005874">
    <property type="term" value="C:microtubule"/>
    <property type="evidence" value="ECO:0007669"/>
    <property type="project" value="TreeGrafter"/>
</dbReference>
<dbReference type="GO" id="GO:0003924">
    <property type="term" value="F:GTPase activity"/>
    <property type="evidence" value="ECO:0007669"/>
    <property type="project" value="InterPro"/>
</dbReference>
<evidence type="ECO:0000313" key="4">
    <source>
        <dbReference type="EMBL" id="KAF9584265.1"/>
    </source>
</evidence>
<dbReference type="EMBL" id="JAABOA010000457">
    <property type="protein sequence ID" value="KAF9584265.1"/>
    <property type="molecule type" value="Genomic_DNA"/>
</dbReference>
<evidence type="ECO:0000256" key="1">
    <source>
        <dbReference type="ARBA" id="ARBA00022741"/>
    </source>
</evidence>
<dbReference type="PANTHER" id="PTHR11566">
    <property type="entry name" value="DYNAMIN"/>
    <property type="match status" value="1"/>
</dbReference>
<feature type="domain" description="GED" evidence="3">
    <location>
        <begin position="463"/>
        <end position="522"/>
    </location>
</feature>
<dbReference type="GO" id="GO:0008017">
    <property type="term" value="F:microtubule binding"/>
    <property type="evidence" value="ECO:0007669"/>
    <property type="project" value="TreeGrafter"/>
</dbReference>
<dbReference type="OrthoDB" id="5061070at2759"/>
<dbReference type="GO" id="GO:0016559">
    <property type="term" value="P:peroxisome fission"/>
    <property type="evidence" value="ECO:0007669"/>
    <property type="project" value="TreeGrafter"/>
</dbReference>
<dbReference type="Gene3D" id="1.20.120.1240">
    <property type="entry name" value="Dynamin, middle domain"/>
    <property type="match status" value="1"/>
</dbReference>
<proteinExistence type="predicted"/>
<dbReference type="GO" id="GO:0005739">
    <property type="term" value="C:mitochondrion"/>
    <property type="evidence" value="ECO:0007669"/>
    <property type="project" value="TreeGrafter"/>
</dbReference>
<evidence type="ECO:0000259" key="3">
    <source>
        <dbReference type="PROSITE" id="PS51388"/>
    </source>
</evidence>
<sequence>MMITIPQIAILGDQSSGKSGVQEAITKLLFLRNIETCTRFATQVSLRQEDTSHMSASIGGFINTTVVGQDKTIVQTIRTDNTRYIKDSRIIILAVVPANVDLNNIFALSEAEQYDQQNERTMPIVTKPDAIEQDLLPSLIQTIMNKRKFMELGYLSYKDIDMPWDDAKQLEDEFFKSSPLRPQTFLGELLYNLIKKELPLFKKDILDPIFNCEKDIASLGPLVLSAAMAKSKYFENQSSTATDDGYSDGNNNETDDCDPISLETERDYRFIRSSLYKHYQRYNVAMNRNKYMLSKDKVREHVLLYKGNELPGFISFATFTKIYMETPSQWNEITKAHVLNMHKFIYKAITRFINSFVDPLLKDTFILEFDKFYNSQITKIDKEISDNSVDERSPFTMNKYYYDDILKSRKASAERHINGLADEVLAKYIPSKEEIKKLVQKHLQSFNNISDISDINYNEQLAVEDLQEQLTAYYKVARKRLVDVLLHTIERHMIKSAYIYFDILISLDENTITSHLVESPGK</sequence>
<dbReference type="GO" id="GO:0005525">
    <property type="term" value="F:GTP binding"/>
    <property type="evidence" value="ECO:0007669"/>
    <property type="project" value="InterPro"/>
</dbReference>
<dbReference type="SUPFAM" id="SSF52540">
    <property type="entry name" value="P-loop containing nucleoside triphosphate hydrolases"/>
    <property type="match status" value="1"/>
</dbReference>
<evidence type="ECO:0000256" key="2">
    <source>
        <dbReference type="ARBA" id="ARBA00023134"/>
    </source>
</evidence>
<dbReference type="GO" id="GO:0006897">
    <property type="term" value="P:endocytosis"/>
    <property type="evidence" value="ECO:0007669"/>
    <property type="project" value="TreeGrafter"/>
</dbReference>
<dbReference type="Proteomes" id="UP000780801">
    <property type="component" value="Unassembled WGS sequence"/>
</dbReference>
<comment type="caution">
    <text evidence="4">The sequence shown here is derived from an EMBL/GenBank/DDBJ whole genome shotgun (WGS) entry which is preliminary data.</text>
</comment>
<reference evidence="4" key="1">
    <citation type="journal article" date="2020" name="Fungal Divers.">
        <title>Resolving the Mortierellaceae phylogeny through synthesis of multi-gene phylogenetics and phylogenomics.</title>
        <authorList>
            <person name="Vandepol N."/>
            <person name="Liber J."/>
            <person name="Desiro A."/>
            <person name="Na H."/>
            <person name="Kennedy M."/>
            <person name="Barry K."/>
            <person name="Grigoriev I.V."/>
            <person name="Miller A.N."/>
            <person name="O'Donnell K."/>
            <person name="Stajich J.E."/>
            <person name="Bonito G."/>
        </authorList>
    </citation>
    <scope>NUCLEOTIDE SEQUENCE</scope>
    <source>
        <strain evidence="4">KOD1015</strain>
    </source>
</reference>
<dbReference type="Gene3D" id="3.40.50.300">
    <property type="entry name" value="P-loop containing nucleotide triphosphate hydrolases"/>
    <property type="match status" value="2"/>
</dbReference>
<dbReference type="InterPro" id="IPR020850">
    <property type="entry name" value="GED_dom"/>
</dbReference>
<dbReference type="Pfam" id="PF01031">
    <property type="entry name" value="Dynamin_M"/>
    <property type="match status" value="1"/>
</dbReference>
<organism evidence="4 5">
    <name type="scientific">Lunasporangiospora selenospora</name>
    <dbReference type="NCBI Taxonomy" id="979761"/>
    <lineage>
        <taxon>Eukaryota</taxon>
        <taxon>Fungi</taxon>
        <taxon>Fungi incertae sedis</taxon>
        <taxon>Mucoromycota</taxon>
        <taxon>Mortierellomycotina</taxon>
        <taxon>Mortierellomycetes</taxon>
        <taxon>Mortierellales</taxon>
        <taxon>Mortierellaceae</taxon>
        <taxon>Lunasporangiospora</taxon>
    </lineage>
</organism>
<dbReference type="InterPro" id="IPR000375">
    <property type="entry name" value="Dynamin_stalk"/>
</dbReference>
<dbReference type="AlphaFoldDB" id="A0A9P6FYP0"/>
<gene>
    <name evidence="4" type="ORF">BGW38_007021</name>
</gene>
<dbReference type="InterPro" id="IPR001401">
    <property type="entry name" value="Dynamin_GTPase"/>
</dbReference>
<accession>A0A9P6FYP0</accession>
<evidence type="ECO:0000313" key="5">
    <source>
        <dbReference type="Proteomes" id="UP000780801"/>
    </source>
</evidence>
<dbReference type="InterPro" id="IPR027417">
    <property type="entry name" value="P-loop_NTPase"/>
</dbReference>
<dbReference type="PROSITE" id="PS51388">
    <property type="entry name" value="GED"/>
    <property type="match status" value="1"/>
</dbReference>
<dbReference type="PANTHER" id="PTHR11566:SF21">
    <property type="entry name" value="DYNAMIN RELATED PROTEIN 1, ISOFORM A"/>
    <property type="match status" value="1"/>
</dbReference>
<dbReference type="GO" id="GO:0016020">
    <property type="term" value="C:membrane"/>
    <property type="evidence" value="ECO:0007669"/>
    <property type="project" value="TreeGrafter"/>
</dbReference>
<protein>
    <recommendedName>
        <fullName evidence="3">GED domain-containing protein</fullName>
    </recommendedName>
</protein>
<name>A0A9P6FYP0_9FUNG</name>
<keyword evidence="5" id="KW-1185">Reference proteome</keyword>
<dbReference type="InterPro" id="IPR022812">
    <property type="entry name" value="Dynamin"/>
</dbReference>
<keyword evidence="2" id="KW-0342">GTP-binding</keyword>
<dbReference type="GO" id="GO:0000266">
    <property type="term" value="P:mitochondrial fission"/>
    <property type="evidence" value="ECO:0007669"/>
    <property type="project" value="TreeGrafter"/>
</dbReference>
<keyword evidence="1" id="KW-0547">Nucleotide-binding</keyword>